<evidence type="ECO:0000256" key="4">
    <source>
        <dbReference type="ARBA" id="ARBA00022679"/>
    </source>
</evidence>
<keyword evidence="6 11" id="KW-0547">Nucleotide-binding</keyword>
<evidence type="ECO:0000256" key="11">
    <source>
        <dbReference type="HAMAP-Rule" id="MF_00165"/>
    </source>
</evidence>
<evidence type="ECO:0000256" key="6">
    <source>
        <dbReference type="ARBA" id="ARBA00022741"/>
    </source>
</evidence>
<dbReference type="EC" id="2.7.4.9" evidence="2 11"/>
<evidence type="ECO:0000256" key="7">
    <source>
        <dbReference type="ARBA" id="ARBA00022777"/>
    </source>
</evidence>
<dbReference type="InterPro" id="IPR027417">
    <property type="entry name" value="P-loop_NTPase"/>
</dbReference>
<keyword evidence="4 11" id="KW-0808">Transferase</keyword>
<organism evidence="13 14">
    <name type="scientific">Lactobacillus mulieris</name>
    <dbReference type="NCBI Taxonomy" id="2508708"/>
    <lineage>
        <taxon>Bacteria</taxon>
        <taxon>Bacillati</taxon>
        <taxon>Bacillota</taxon>
        <taxon>Bacilli</taxon>
        <taxon>Lactobacillales</taxon>
        <taxon>Lactobacillaceae</taxon>
        <taxon>Lactobacillus</taxon>
    </lineage>
</organism>
<dbReference type="SUPFAM" id="SSF52540">
    <property type="entry name" value="P-loop containing nucleoside triphosphate hydrolases"/>
    <property type="match status" value="1"/>
</dbReference>
<dbReference type="Proteomes" id="UP001213015">
    <property type="component" value="Unassembled WGS sequence"/>
</dbReference>
<reference evidence="13" key="1">
    <citation type="submission" date="2022-01" db="EMBL/GenBank/DDBJ databases">
        <title>VMRC isolate genome collection.</title>
        <authorList>
            <person name="France M."/>
            <person name="Rutt L."/>
            <person name="Humphrys M."/>
            <person name="Ravel J."/>
        </authorList>
    </citation>
    <scope>NUCLEOTIDE SEQUENCE</scope>
    <source>
        <strain evidence="13">C0127B5</strain>
    </source>
</reference>
<dbReference type="NCBIfam" id="TIGR00041">
    <property type="entry name" value="DTMP_kinase"/>
    <property type="match status" value="1"/>
</dbReference>
<evidence type="ECO:0000256" key="8">
    <source>
        <dbReference type="ARBA" id="ARBA00022840"/>
    </source>
</evidence>
<dbReference type="FunFam" id="3.40.50.300:FF:000225">
    <property type="entry name" value="Thymidylate kinase"/>
    <property type="match status" value="1"/>
</dbReference>
<feature type="binding site" evidence="11">
    <location>
        <begin position="10"/>
        <end position="17"/>
    </location>
    <ligand>
        <name>ATP</name>
        <dbReference type="ChEBI" id="CHEBI:30616"/>
    </ligand>
</feature>
<dbReference type="InterPro" id="IPR039430">
    <property type="entry name" value="Thymidylate_kin-like_dom"/>
</dbReference>
<dbReference type="PANTHER" id="PTHR10344">
    <property type="entry name" value="THYMIDYLATE KINASE"/>
    <property type="match status" value="1"/>
</dbReference>
<dbReference type="AlphaFoldDB" id="A0AAP3M4T2"/>
<dbReference type="GeneID" id="97458451"/>
<evidence type="ECO:0000256" key="5">
    <source>
        <dbReference type="ARBA" id="ARBA00022727"/>
    </source>
</evidence>
<dbReference type="PANTHER" id="PTHR10344:SF4">
    <property type="entry name" value="UMP-CMP KINASE 2, MITOCHONDRIAL"/>
    <property type="match status" value="1"/>
</dbReference>
<dbReference type="CDD" id="cd01672">
    <property type="entry name" value="TMPK"/>
    <property type="match status" value="1"/>
</dbReference>
<evidence type="ECO:0000256" key="3">
    <source>
        <dbReference type="ARBA" id="ARBA00017144"/>
    </source>
</evidence>
<keyword evidence="5 11" id="KW-0545">Nucleotide biosynthesis</keyword>
<dbReference type="GO" id="GO:0005829">
    <property type="term" value="C:cytosol"/>
    <property type="evidence" value="ECO:0007669"/>
    <property type="project" value="TreeGrafter"/>
</dbReference>
<comment type="catalytic activity">
    <reaction evidence="9 11">
        <text>dTMP + ATP = dTDP + ADP</text>
        <dbReference type="Rhea" id="RHEA:13517"/>
        <dbReference type="ChEBI" id="CHEBI:30616"/>
        <dbReference type="ChEBI" id="CHEBI:58369"/>
        <dbReference type="ChEBI" id="CHEBI:63528"/>
        <dbReference type="ChEBI" id="CHEBI:456216"/>
        <dbReference type="EC" id="2.7.4.9"/>
    </reaction>
</comment>
<evidence type="ECO:0000259" key="12">
    <source>
        <dbReference type="Pfam" id="PF02223"/>
    </source>
</evidence>
<dbReference type="GO" id="GO:0006235">
    <property type="term" value="P:dTTP biosynthetic process"/>
    <property type="evidence" value="ECO:0007669"/>
    <property type="project" value="UniProtKB-UniRule"/>
</dbReference>
<dbReference type="RefSeq" id="WP_006585802.1">
    <property type="nucleotide sequence ID" value="NZ_CP160088.1"/>
</dbReference>
<sequence length="215" mass="24059">MAGYFITFEGPDGAGKTTVLEKLVEEIKKKVTCEILVTREPGGSKIAEAIRDIILNPENTEMDDRTEALLYAAARSQHMAEVVFPALEAGRLVFSDRFVDSSLAYQGMGRNLGIEKVAEINQFATDGLNPNLTLFLDIDPKAGLARIAKVRPDKEDRLEKEKLSFHQKVYTGYQEIVKRYPERIKVVDASQDIDQVVADCLAILKQQLPDLFEVK</sequence>
<dbReference type="GO" id="GO:0005524">
    <property type="term" value="F:ATP binding"/>
    <property type="evidence" value="ECO:0007669"/>
    <property type="project" value="UniProtKB-UniRule"/>
</dbReference>
<evidence type="ECO:0000313" key="13">
    <source>
        <dbReference type="EMBL" id="MCZ3845437.1"/>
    </source>
</evidence>
<evidence type="ECO:0000256" key="10">
    <source>
        <dbReference type="ARBA" id="ARBA00057735"/>
    </source>
</evidence>
<evidence type="ECO:0000313" key="14">
    <source>
        <dbReference type="Proteomes" id="UP001213015"/>
    </source>
</evidence>
<dbReference type="Pfam" id="PF02223">
    <property type="entry name" value="Thymidylate_kin"/>
    <property type="match status" value="1"/>
</dbReference>
<keyword evidence="8 11" id="KW-0067">ATP-binding</keyword>
<dbReference type="GO" id="GO:0006233">
    <property type="term" value="P:dTDP biosynthetic process"/>
    <property type="evidence" value="ECO:0007669"/>
    <property type="project" value="InterPro"/>
</dbReference>
<keyword evidence="7 11" id="KW-0418">Kinase</keyword>
<comment type="function">
    <text evidence="10 11">Phosphorylation of dTMP to form dTDP in both de novo and salvage pathways of dTTP synthesis.</text>
</comment>
<protein>
    <recommendedName>
        <fullName evidence="3 11">Thymidylate kinase</fullName>
        <ecNumber evidence="2 11">2.7.4.9</ecNumber>
    </recommendedName>
    <alternativeName>
        <fullName evidence="11">dTMP kinase</fullName>
    </alternativeName>
</protein>
<feature type="domain" description="Thymidylate kinase-like" evidence="12">
    <location>
        <begin position="8"/>
        <end position="199"/>
    </location>
</feature>
<evidence type="ECO:0000256" key="9">
    <source>
        <dbReference type="ARBA" id="ARBA00048743"/>
    </source>
</evidence>
<gene>
    <name evidence="11 13" type="primary">tmk</name>
    <name evidence="13" type="ORF">L2422_08040</name>
</gene>
<dbReference type="GO" id="GO:0004798">
    <property type="term" value="F:dTMP kinase activity"/>
    <property type="evidence" value="ECO:0007669"/>
    <property type="project" value="UniProtKB-UniRule"/>
</dbReference>
<accession>A0AAP3M4T2</accession>
<comment type="caution">
    <text evidence="13">The sequence shown here is derived from an EMBL/GenBank/DDBJ whole genome shotgun (WGS) entry which is preliminary data.</text>
</comment>
<evidence type="ECO:0000256" key="2">
    <source>
        <dbReference type="ARBA" id="ARBA00012980"/>
    </source>
</evidence>
<dbReference type="EMBL" id="JAKHLF010000018">
    <property type="protein sequence ID" value="MCZ3845437.1"/>
    <property type="molecule type" value="Genomic_DNA"/>
</dbReference>
<dbReference type="GO" id="GO:0006227">
    <property type="term" value="P:dUDP biosynthetic process"/>
    <property type="evidence" value="ECO:0007669"/>
    <property type="project" value="TreeGrafter"/>
</dbReference>
<dbReference type="HAMAP" id="MF_00165">
    <property type="entry name" value="Thymidylate_kinase"/>
    <property type="match status" value="1"/>
</dbReference>
<comment type="similarity">
    <text evidence="1 11">Belongs to the thymidylate kinase family.</text>
</comment>
<evidence type="ECO:0000256" key="1">
    <source>
        <dbReference type="ARBA" id="ARBA00009776"/>
    </source>
</evidence>
<name>A0AAP3M4T2_9LACO</name>
<dbReference type="Gene3D" id="3.40.50.300">
    <property type="entry name" value="P-loop containing nucleotide triphosphate hydrolases"/>
    <property type="match status" value="1"/>
</dbReference>
<dbReference type="InterPro" id="IPR018094">
    <property type="entry name" value="Thymidylate_kinase"/>
</dbReference>
<proteinExistence type="inferred from homology"/>